<dbReference type="InterPro" id="IPR050171">
    <property type="entry name" value="MFS_Transporters"/>
</dbReference>
<comment type="subcellular location">
    <subcellularLocation>
        <location evidence="1">Cell membrane</location>
        <topology evidence="1">Multi-pass membrane protein</topology>
    </subcellularLocation>
</comment>
<keyword evidence="4 7" id="KW-0812">Transmembrane</keyword>
<dbReference type="PANTHER" id="PTHR23517:SF2">
    <property type="entry name" value="MULTIDRUG RESISTANCE PROTEIN MDTH"/>
    <property type="match status" value="1"/>
</dbReference>
<dbReference type="EMBL" id="CP001778">
    <property type="protein sequence ID" value="ADD45646.1"/>
    <property type="molecule type" value="Genomic_DNA"/>
</dbReference>
<evidence type="ECO:0000313" key="8">
    <source>
        <dbReference type="EMBL" id="ADD45646.1"/>
    </source>
</evidence>
<feature type="transmembrane region" description="Helical" evidence="7">
    <location>
        <begin position="279"/>
        <end position="296"/>
    </location>
</feature>
<accession>D3Q166</accession>
<feature type="transmembrane region" description="Helical" evidence="7">
    <location>
        <begin position="374"/>
        <end position="392"/>
    </location>
</feature>
<keyword evidence="5 7" id="KW-1133">Transmembrane helix</keyword>
<dbReference type="eggNOG" id="COG2814">
    <property type="taxonomic scope" value="Bacteria"/>
</dbReference>
<dbReference type="AlphaFoldDB" id="D3Q166"/>
<dbReference type="GO" id="GO:0022857">
    <property type="term" value="F:transmembrane transporter activity"/>
    <property type="evidence" value="ECO:0007669"/>
    <property type="project" value="InterPro"/>
</dbReference>
<dbReference type="KEGG" id="sna:Snas_6021"/>
<dbReference type="PANTHER" id="PTHR23517">
    <property type="entry name" value="RESISTANCE PROTEIN MDTM, PUTATIVE-RELATED-RELATED"/>
    <property type="match status" value="1"/>
</dbReference>
<evidence type="ECO:0000256" key="7">
    <source>
        <dbReference type="SAM" id="Phobius"/>
    </source>
</evidence>
<dbReference type="HOGENOM" id="CLU_001265_60_5_11"/>
<dbReference type="OrthoDB" id="6803299at2"/>
<dbReference type="SUPFAM" id="SSF103473">
    <property type="entry name" value="MFS general substrate transporter"/>
    <property type="match status" value="1"/>
</dbReference>
<evidence type="ECO:0000256" key="3">
    <source>
        <dbReference type="ARBA" id="ARBA00022475"/>
    </source>
</evidence>
<protein>
    <submittedName>
        <fullName evidence="8">Major facilitator superfamily MFS_1</fullName>
    </submittedName>
</protein>
<dbReference type="Proteomes" id="UP000000844">
    <property type="component" value="Chromosome"/>
</dbReference>
<dbReference type="RefSeq" id="WP_013021217.1">
    <property type="nucleotide sequence ID" value="NC_013947.1"/>
</dbReference>
<keyword evidence="9" id="KW-1185">Reference proteome</keyword>
<evidence type="ECO:0000313" key="9">
    <source>
        <dbReference type="Proteomes" id="UP000000844"/>
    </source>
</evidence>
<evidence type="ECO:0000256" key="1">
    <source>
        <dbReference type="ARBA" id="ARBA00004651"/>
    </source>
</evidence>
<reference evidence="8 9" key="1">
    <citation type="journal article" date="2009" name="Stand. Genomic Sci.">
        <title>Complete genome sequence of Stackebrandtia nassauensis type strain (LLR-40K-21).</title>
        <authorList>
            <person name="Munk C."/>
            <person name="Lapidus A."/>
            <person name="Copeland A."/>
            <person name="Jando M."/>
            <person name="Mayilraj S."/>
            <person name="Glavina Del Rio T."/>
            <person name="Nolan M."/>
            <person name="Chen F."/>
            <person name="Lucas S."/>
            <person name="Tice H."/>
            <person name="Cheng J.F."/>
            <person name="Han C."/>
            <person name="Detter J.C."/>
            <person name="Bruce D."/>
            <person name="Goodwin L."/>
            <person name="Chain P."/>
            <person name="Pitluck S."/>
            <person name="Goker M."/>
            <person name="Ovchinikova G."/>
            <person name="Pati A."/>
            <person name="Ivanova N."/>
            <person name="Mavromatis K."/>
            <person name="Chen A."/>
            <person name="Palaniappan K."/>
            <person name="Land M."/>
            <person name="Hauser L."/>
            <person name="Chang Y.J."/>
            <person name="Jeffries C.D."/>
            <person name="Bristow J."/>
            <person name="Eisen J.A."/>
            <person name="Markowitz V."/>
            <person name="Hugenholtz P."/>
            <person name="Kyrpides N.C."/>
            <person name="Klenk H.P."/>
        </authorList>
    </citation>
    <scope>NUCLEOTIDE SEQUENCE [LARGE SCALE GENOMIC DNA]</scope>
    <source>
        <strain evidence="9">DSM 44728 / CIP 108903 / NRRL B-16338 / NBRC 102104 / LLR-40K-21</strain>
    </source>
</reference>
<feature type="transmembrane region" description="Helical" evidence="7">
    <location>
        <begin position="20"/>
        <end position="42"/>
    </location>
</feature>
<keyword evidence="6 7" id="KW-0472">Membrane</keyword>
<feature type="transmembrane region" description="Helical" evidence="7">
    <location>
        <begin position="166"/>
        <end position="185"/>
    </location>
</feature>
<dbReference type="GO" id="GO:0005886">
    <property type="term" value="C:plasma membrane"/>
    <property type="evidence" value="ECO:0007669"/>
    <property type="project" value="UniProtKB-SubCell"/>
</dbReference>
<feature type="transmembrane region" description="Helical" evidence="7">
    <location>
        <begin position="245"/>
        <end position="267"/>
    </location>
</feature>
<feature type="transmembrane region" description="Helical" evidence="7">
    <location>
        <begin position="302"/>
        <end position="319"/>
    </location>
</feature>
<proteinExistence type="predicted"/>
<feature type="transmembrane region" description="Helical" evidence="7">
    <location>
        <begin position="102"/>
        <end position="127"/>
    </location>
</feature>
<gene>
    <name evidence="8" type="ordered locus">Snas_6021</name>
</gene>
<evidence type="ECO:0000256" key="6">
    <source>
        <dbReference type="ARBA" id="ARBA00023136"/>
    </source>
</evidence>
<dbReference type="STRING" id="446470.Snas_6021"/>
<keyword evidence="3" id="KW-1003">Cell membrane</keyword>
<dbReference type="InterPro" id="IPR011701">
    <property type="entry name" value="MFS"/>
</dbReference>
<dbReference type="InterPro" id="IPR036259">
    <property type="entry name" value="MFS_trans_sf"/>
</dbReference>
<keyword evidence="2" id="KW-0813">Transport</keyword>
<evidence type="ECO:0000256" key="2">
    <source>
        <dbReference type="ARBA" id="ARBA00022448"/>
    </source>
</evidence>
<feature type="transmembrane region" description="Helical" evidence="7">
    <location>
        <begin position="78"/>
        <end position="96"/>
    </location>
</feature>
<evidence type="ECO:0000256" key="4">
    <source>
        <dbReference type="ARBA" id="ARBA00022692"/>
    </source>
</evidence>
<feature type="transmembrane region" description="Helical" evidence="7">
    <location>
        <begin position="139"/>
        <end position="160"/>
    </location>
</feature>
<feature type="transmembrane region" description="Helical" evidence="7">
    <location>
        <begin position="212"/>
        <end position="239"/>
    </location>
</feature>
<organism evidence="8 9">
    <name type="scientific">Stackebrandtia nassauensis (strain DSM 44728 / CIP 108903 / NRRL B-16338 / NBRC 102104 / LLR-40K-21)</name>
    <dbReference type="NCBI Taxonomy" id="446470"/>
    <lineage>
        <taxon>Bacteria</taxon>
        <taxon>Bacillati</taxon>
        <taxon>Actinomycetota</taxon>
        <taxon>Actinomycetes</taxon>
        <taxon>Glycomycetales</taxon>
        <taxon>Glycomycetaceae</taxon>
        <taxon>Stackebrandtia</taxon>
    </lineage>
</organism>
<name>D3Q166_STANL</name>
<feature type="transmembrane region" description="Helical" evidence="7">
    <location>
        <begin position="48"/>
        <end position="66"/>
    </location>
</feature>
<dbReference type="Gene3D" id="1.20.1250.20">
    <property type="entry name" value="MFS general substrate transporter like domains"/>
    <property type="match status" value="1"/>
</dbReference>
<sequence length="410" mass="42515">MPLRVLPPAGAPRTLALAQLANAIGDGVFIVTSALYFSRIVGLPAGQIGLGLTVGWGLGALAGVPLGHLADRRGPRGVAAALAVATAASVAGLLLVRDFVPFLVVVCFYTCSQCGLLAARQALLAGLVDATERTKVRAYLQSTVNAGLAIGAGFGGLALYFDTEAAYLTVLGLDAAGFAVSALVLSRLPKLPPAPPRASGEPMLAVLRDRPYAVLTFLNGVLLLYMPLLSLVVPLWIVAHTAAPRWLVAATLVLNTASVMLFQVRVARGVTGPDSASRYVRLAGLIMAASCAAFALSTLGKSPWLAALVLLVAAGLQVWGEMTQASGMWEISFALAPSDKHGQYQGFFGSSTTMARMLGPVALTMLIVDWGWPGWLVLGGVFVAAGVAVGPVTRWAQRTRPAAEPERALG</sequence>
<dbReference type="Pfam" id="PF07690">
    <property type="entry name" value="MFS_1"/>
    <property type="match status" value="1"/>
</dbReference>
<evidence type="ECO:0000256" key="5">
    <source>
        <dbReference type="ARBA" id="ARBA00022989"/>
    </source>
</evidence>